<dbReference type="InterPro" id="IPR001764">
    <property type="entry name" value="Glyco_hydro_3_N"/>
</dbReference>
<evidence type="ECO:0000256" key="6">
    <source>
        <dbReference type="SAM" id="Phobius"/>
    </source>
</evidence>
<dbReference type="PANTHER" id="PTHR30480">
    <property type="entry name" value="BETA-HEXOSAMINIDASE-RELATED"/>
    <property type="match status" value="1"/>
</dbReference>
<dbReference type="Proteomes" id="UP000622687">
    <property type="component" value="Unassembled WGS sequence"/>
</dbReference>
<protein>
    <recommendedName>
        <fullName evidence="3">beta-N-acetylhexosaminidase</fullName>
        <ecNumber evidence="3">3.2.1.52</ecNumber>
    </recommendedName>
</protein>
<keyword evidence="4 8" id="KW-0378">Hydrolase</keyword>
<evidence type="ECO:0000256" key="5">
    <source>
        <dbReference type="ARBA" id="ARBA00023295"/>
    </source>
</evidence>
<evidence type="ECO:0000313" key="9">
    <source>
        <dbReference type="Proteomes" id="UP000622687"/>
    </source>
</evidence>
<evidence type="ECO:0000256" key="4">
    <source>
        <dbReference type="ARBA" id="ARBA00022801"/>
    </source>
</evidence>
<name>A0A934HV19_9CLOT</name>
<accession>A0A934HV19</accession>
<dbReference type="RefSeq" id="WP_211140847.1">
    <property type="nucleotide sequence ID" value="NZ_JAEEGB010000003.1"/>
</dbReference>
<evidence type="ECO:0000256" key="3">
    <source>
        <dbReference type="ARBA" id="ARBA00012663"/>
    </source>
</evidence>
<feature type="domain" description="Glycoside hydrolase family 3 N-terminal" evidence="7">
    <location>
        <begin position="67"/>
        <end position="389"/>
    </location>
</feature>
<dbReference type="GO" id="GO:0005975">
    <property type="term" value="P:carbohydrate metabolic process"/>
    <property type="evidence" value="ECO:0007669"/>
    <property type="project" value="InterPro"/>
</dbReference>
<sequence>MYKKFIFYMVLLFAVSFLSVYMLMNYTIIQNGNRNTILDRILPKQKEQSKDTNKEADPLKEQIKEMTLDEKIGQMLMVGVDGYALDNNSRKMIEEYKVSGFIILGQNVQSTNQLLNLVNALKAANLKNKIPIFVSVDEEGGRVDRMPRELKRYPTNREVGQINNSNLSYNIGNVMAEELKSFGFNMNFAPVLDISSNPNNSVIGDRSFASTSKIVSKLGVETMKGLQSGNVISVVKHFPGHGDTSVDSHIELPTVPHDLNRLRNFEFIPFDEAIKNKADAVMVAHILLSKIDSTNPASFSKAVITDILRKQLNFTGVVITDDMAMGAIVKNYNIGEASVKSVEAGSDIILVSHNHENEVMVISALKKAVENGVVTKDRIDESVYRILKLKQKYGLKDKAINSIDVDKINEKINGVLNNY</sequence>
<dbReference type="Pfam" id="PF00933">
    <property type="entry name" value="Glyco_hydro_3"/>
    <property type="match status" value="1"/>
</dbReference>
<evidence type="ECO:0000259" key="7">
    <source>
        <dbReference type="Pfam" id="PF00933"/>
    </source>
</evidence>
<dbReference type="PROSITE" id="PS00775">
    <property type="entry name" value="GLYCOSYL_HYDROL_F3"/>
    <property type="match status" value="1"/>
</dbReference>
<dbReference type="GO" id="GO:0004563">
    <property type="term" value="F:beta-N-acetylhexosaminidase activity"/>
    <property type="evidence" value="ECO:0007669"/>
    <property type="project" value="UniProtKB-EC"/>
</dbReference>
<evidence type="ECO:0000256" key="2">
    <source>
        <dbReference type="ARBA" id="ARBA00005336"/>
    </source>
</evidence>
<comment type="similarity">
    <text evidence="2">Belongs to the glycosyl hydrolase 3 family.</text>
</comment>
<keyword evidence="6" id="KW-0812">Transmembrane</keyword>
<keyword evidence="5 8" id="KW-0326">Glycosidase</keyword>
<dbReference type="Gene3D" id="3.20.20.300">
    <property type="entry name" value="Glycoside hydrolase, family 3, N-terminal domain"/>
    <property type="match status" value="1"/>
</dbReference>
<comment type="catalytic activity">
    <reaction evidence="1">
        <text>Hydrolysis of terminal non-reducing N-acetyl-D-hexosamine residues in N-acetyl-beta-D-hexosaminides.</text>
        <dbReference type="EC" id="3.2.1.52"/>
    </reaction>
</comment>
<dbReference type="AlphaFoldDB" id="A0A934HV19"/>
<dbReference type="InterPro" id="IPR050226">
    <property type="entry name" value="NagZ_Beta-hexosaminidase"/>
</dbReference>
<gene>
    <name evidence="8" type="primary">nagZ</name>
    <name evidence="8" type="ORF">I6U51_01535</name>
</gene>
<dbReference type="GO" id="GO:0009254">
    <property type="term" value="P:peptidoglycan turnover"/>
    <property type="evidence" value="ECO:0007669"/>
    <property type="project" value="TreeGrafter"/>
</dbReference>
<keyword evidence="9" id="KW-1185">Reference proteome</keyword>
<evidence type="ECO:0000256" key="1">
    <source>
        <dbReference type="ARBA" id="ARBA00001231"/>
    </source>
</evidence>
<dbReference type="EC" id="3.2.1.52" evidence="3"/>
<dbReference type="EMBL" id="JAEEGB010000003">
    <property type="protein sequence ID" value="MBI6871387.1"/>
    <property type="molecule type" value="Genomic_DNA"/>
</dbReference>
<dbReference type="PANTHER" id="PTHR30480:SF13">
    <property type="entry name" value="BETA-HEXOSAMINIDASE"/>
    <property type="match status" value="1"/>
</dbReference>
<keyword evidence="6" id="KW-0472">Membrane</keyword>
<keyword evidence="6" id="KW-1133">Transmembrane helix</keyword>
<dbReference type="SUPFAM" id="SSF51445">
    <property type="entry name" value="(Trans)glycosidases"/>
    <property type="match status" value="1"/>
</dbReference>
<organism evidence="8 9">
    <name type="scientific">Clostridium aciditolerans</name>
    <dbReference type="NCBI Taxonomy" id="339861"/>
    <lineage>
        <taxon>Bacteria</taxon>
        <taxon>Bacillati</taxon>
        <taxon>Bacillota</taxon>
        <taxon>Clostridia</taxon>
        <taxon>Eubacteriales</taxon>
        <taxon>Clostridiaceae</taxon>
        <taxon>Clostridium</taxon>
    </lineage>
</organism>
<dbReference type="InterPro" id="IPR017853">
    <property type="entry name" value="GH"/>
</dbReference>
<proteinExistence type="inferred from homology"/>
<reference evidence="8" key="1">
    <citation type="submission" date="2020-12" db="EMBL/GenBank/DDBJ databases">
        <title>Clostridium thailandense sp. nov., a novel acetogenic bacterium isolated from peat land soil in Thailand.</title>
        <authorList>
            <person name="Chaikitkaew S."/>
            <person name="Birkeland N.K."/>
        </authorList>
    </citation>
    <scope>NUCLEOTIDE SEQUENCE</scope>
    <source>
        <strain evidence="8">DSM 17425</strain>
    </source>
</reference>
<dbReference type="InterPro" id="IPR036962">
    <property type="entry name" value="Glyco_hydro_3_N_sf"/>
</dbReference>
<dbReference type="InterPro" id="IPR019800">
    <property type="entry name" value="Glyco_hydro_3_AS"/>
</dbReference>
<evidence type="ECO:0000313" key="8">
    <source>
        <dbReference type="EMBL" id="MBI6871387.1"/>
    </source>
</evidence>
<comment type="caution">
    <text evidence="8">The sequence shown here is derived from an EMBL/GenBank/DDBJ whole genome shotgun (WGS) entry which is preliminary data.</text>
</comment>
<dbReference type="NCBIfam" id="NF003740">
    <property type="entry name" value="PRK05337.1"/>
    <property type="match status" value="1"/>
</dbReference>
<feature type="transmembrane region" description="Helical" evidence="6">
    <location>
        <begin position="6"/>
        <end position="24"/>
    </location>
</feature>